<evidence type="ECO:0000259" key="6">
    <source>
        <dbReference type="Pfam" id="PF00892"/>
    </source>
</evidence>
<dbReference type="SUPFAM" id="SSF103481">
    <property type="entry name" value="Multidrug resistance efflux transporter EmrE"/>
    <property type="match status" value="2"/>
</dbReference>
<keyword evidence="8" id="KW-1185">Reference proteome</keyword>
<feature type="transmembrane region" description="Helical" evidence="5">
    <location>
        <begin position="316"/>
        <end position="336"/>
    </location>
</feature>
<evidence type="ECO:0000313" key="7">
    <source>
        <dbReference type="EMBL" id="MDR5897833.1"/>
    </source>
</evidence>
<keyword evidence="4 5" id="KW-0472">Membrane</keyword>
<sequence>MLVGMEQPPASRPAAELIASVGEQCVVKKKSCHRGCQFDDEPSINGIVSFGQDSSRQRGFVDDISIRKKDRHSVGGITGWQETDALNSALSSKRLTEMLLPNLPTRTPLDWALLLYLSLAWGLAFMLIALALPSFPPLTLVAVRLSLGALTLYIIMRAAGLRLPINKGWWQRFATLALLGNVVPFSLISWGELYVSSSLAGILMALMPINVMILAHFFIANEPISVRKATGFILGFLGVLILVGSEALSNLGGDTFWAQLAIIAATICYSVNSIYTKRLPKLSVLVAGTGTLVAGSLMLWPVALMVDRPWTLEINWLPLGAVVILGVFSSGLANWVYFTIVLRQGPSFLSMINYIIPVIAFAAGVTFLGEAATADRYVALVMILLGIAISQRRLA</sequence>
<feature type="transmembrane region" description="Helical" evidence="5">
    <location>
        <begin position="231"/>
        <end position="250"/>
    </location>
</feature>
<reference evidence="7 8" key="1">
    <citation type="submission" date="2023-04" db="EMBL/GenBank/DDBJ databases">
        <title>A long-awaited taxogenomic arrangement of the family Halomonadaceae.</title>
        <authorList>
            <person name="De La Haba R."/>
            <person name="Chuvochina M."/>
            <person name="Wittouck S."/>
            <person name="Arahal D.R."/>
            <person name="Sanchez-Porro C."/>
            <person name="Hugenholtz P."/>
            <person name="Ventosa A."/>
        </authorList>
    </citation>
    <scope>NUCLEOTIDE SEQUENCE [LARGE SCALE GENOMIC DNA]</scope>
    <source>
        <strain evidence="7 8">DSM 21020</strain>
    </source>
</reference>
<protein>
    <submittedName>
        <fullName evidence="7">DMT family transporter</fullName>
    </submittedName>
</protein>
<dbReference type="PANTHER" id="PTHR32322:SF9">
    <property type="entry name" value="AMINO-ACID METABOLITE EFFLUX PUMP-RELATED"/>
    <property type="match status" value="1"/>
</dbReference>
<feature type="domain" description="EamA" evidence="6">
    <location>
        <begin position="113"/>
        <end position="243"/>
    </location>
</feature>
<keyword evidence="3 5" id="KW-1133">Transmembrane helix</keyword>
<evidence type="ECO:0000256" key="3">
    <source>
        <dbReference type="ARBA" id="ARBA00022989"/>
    </source>
</evidence>
<feature type="transmembrane region" description="Helical" evidence="5">
    <location>
        <begin position="256"/>
        <end position="275"/>
    </location>
</feature>
<dbReference type="EMBL" id="JARWAN010000003">
    <property type="protein sequence ID" value="MDR5897833.1"/>
    <property type="molecule type" value="Genomic_DNA"/>
</dbReference>
<evidence type="ECO:0000313" key="8">
    <source>
        <dbReference type="Proteomes" id="UP001254564"/>
    </source>
</evidence>
<gene>
    <name evidence="7" type="ORF">QC823_02320</name>
</gene>
<dbReference type="Proteomes" id="UP001254564">
    <property type="component" value="Unassembled WGS sequence"/>
</dbReference>
<accession>A0ABU1H0L4</accession>
<feature type="transmembrane region" description="Helical" evidence="5">
    <location>
        <begin position="348"/>
        <end position="368"/>
    </location>
</feature>
<dbReference type="Pfam" id="PF00892">
    <property type="entry name" value="EamA"/>
    <property type="match status" value="2"/>
</dbReference>
<organism evidence="7 8">
    <name type="scientific">Vreelandella vilamensis</name>
    <dbReference type="NCBI Taxonomy" id="531309"/>
    <lineage>
        <taxon>Bacteria</taxon>
        <taxon>Pseudomonadati</taxon>
        <taxon>Pseudomonadota</taxon>
        <taxon>Gammaproteobacteria</taxon>
        <taxon>Oceanospirillales</taxon>
        <taxon>Halomonadaceae</taxon>
        <taxon>Vreelandella</taxon>
    </lineage>
</organism>
<feature type="transmembrane region" description="Helical" evidence="5">
    <location>
        <begin position="197"/>
        <end position="219"/>
    </location>
</feature>
<dbReference type="InterPro" id="IPR050638">
    <property type="entry name" value="AA-Vitamin_Transporters"/>
</dbReference>
<feature type="transmembrane region" description="Helical" evidence="5">
    <location>
        <begin position="141"/>
        <end position="161"/>
    </location>
</feature>
<feature type="domain" description="EamA" evidence="6">
    <location>
        <begin position="257"/>
        <end position="389"/>
    </location>
</feature>
<feature type="transmembrane region" description="Helical" evidence="5">
    <location>
        <begin position="374"/>
        <end position="390"/>
    </location>
</feature>
<feature type="transmembrane region" description="Helical" evidence="5">
    <location>
        <begin position="113"/>
        <end position="135"/>
    </location>
</feature>
<dbReference type="InterPro" id="IPR000620">
    <property type="entry name" value="EamA_dom"/>
</dbReference>
<dbReference type="InterPro" id="IPR037185">
    <property type="entry name" value="EmrE-like"/>
</dbReference>
<evidence type="ECO:0000256" key="1">
    <source>
        <dbReference type="ARBA" id="ARBA00004141"/>
    </source>
</evidence>
<evidence type="ECO:0000256" key="4">
    <source>
        <dbReference type="ARBA" id="ARBA00023136"/>
    </source>
</evidence>
<keyword evidence="2 5" id="KW-0812">Transmembrane</keyword>
<dbReference type="PANTHER" id="PTHR32322">
    <property type="entry name" value="INNER MEMBRANE TRANSPORTER"/>
    <property type="match status" value="1"/>
</dbReference>
<evidence type="ECO:0000256" key="5">
    <source>
        <dbReference type="SAM" id="Phobius"/>
    </source>
</evidence>
<comment type="caution">
    <text evidence="7">The sequence shown here is derived from an EMBL/GenBank/DDBJ whole genome shotgun (WGS) entry which is preliminary data.</text>
</comment>
<comment type="subcellular location">
    <subcellularLocation>
        <location evidence="1">Membrane</location>
        <topology evidence="1">Multi-pass membrane protein</topology>
    </subcellularLocation>
</comment>
<dbReference type="RefSeq" id="WP_309654754.1">
    <property type="nucleotide sequence ID" value="NZ_JARWAN010000003.1"/>
</dbReference>
<name>A0ABU1H0L4_9GAMM</name>
<feature type="transmembrane region" description="Helical" evidence="5">
    <location>
        <begin position="173"/>
        <end position="191"/>
    </location>
</feature>
<evidence type="ECO:0000256" key="2">
    <source>
        <dbReference type="ARBA" id="ARBA00022692"/>
    </source>
</evidence>
<feature type="transmembrane region" description="Helical" evidence="5">
    <location>
        <begin position="282"/>
        <end position="304"/>
    </location>
</feature>
<proteinExistence type="predicted"/>